<dbReference type="AlphaFoldDB" id="A0A0L0DKZ3"/>
<dbReference type="Gene3D" id="2.60.120.620">
    <property type="entry name" value="q2cbj1_9rhob like domain"/>
    <property type="match status" value="1"/>
</dbReference>
<sequence length="262" mass="27529">MTDSLWPTGYALIRNLLAPDVIPPLMDRLSTDSTDGAADDSSIDWAAYAAKRASVVGVAGAAADALGQWLVHPETLARVRTLLYGASELPHCPSCGACARILLINEQFVVKPPVDALGGRGEACTFGWHADGQYAESVTDDDDDADACRDTSCPRLAASGAFVSLWIALVEVSEENGSLVLASPLAADTLPPPTLLGSTPEYEDESLGVRTFVGDAGDAVVLSPDIIHCSTPNYSSCERPVYMVQLGTRSSPAPNALRVRIG</sequence>
<name>A0A0L0DKZ3_THETB</name>
<accession>A0A0L0DKZ3</accession>
<dbReference type="OrthoDB" id="565629at2759"/>
<organism evidence="1 2">
    <name type="scientific">Thecamonas trahens ATCC 50062</name>
    <dbReference type="NCBI Taxonomy" id="461836"/>
    <lineage>
        <taxon>Eukaryota</taxon>
        <taxon>Apusozoa</taxon>
        <taxon>Apusomonadida</taxon>
        <taxon>Apusomonadidae</taxon>
        <taxon>Thecamonas</taxon>
    </lineage>
</organism>
<evidence type="ECO:0000313" key="2">
    <source>
        <dbReference type="Proteomes" id="UP000054408"/>
    </source>
</evidence>
<dbReference type="SUPFAM" id="SSF51197">
    <property type="entry name" value="Clavaminate synthase-like"/>
    <property type="match status" value="1"/>
</dbReference>
<gene>
    <name evidence="1" type="ORF">AMSG_08572</name>
</gene>
<dbReference type="RefSeq" id="XP_013755240.1">
    <property type="nucleotide sequence ID" value="XM_013899786.1"/>
</dbReference>
<evidence type="ECO:0008006" key="3">
    <source>
        <dbReference type="Google" id="ProtNLM"/>
    </source>
</evidence>
<dbReference type="Pfam" id="PF05721">
    <property type="entry name" value="PhyH"/>
    <property type="match status" value="1"/>
</dbReference>
<reference evidence="1 2" key="1">
    <citation type="submission" date="2010-05" db="EMBL/GenBank/DDBJ databases">
        <title>The Genome Sequence of Thecamonas trahens ATCC 50062.</title>
        <authorList>
            <consortium name="The Broad Institute Genome Sequencing Platform"/>
            <person name="Russ C."/>
            <person name="Cuomo C."/>
            <person name="Shea T."/>
            <person name="Young S.K."/>
            <person name="Zeng Q."/>
            <person name="Koehrsen M."/>
            <person name="Haas B."/>
            <person name="Borodovsky M."/>
            <person name="Guigo R."/>
            <person name="Alvarado L."/>
            <person name="Berlin A."/>
            <person name="Bochicchio J."/>
            <person name="Borenstein D."/>
            <person name="Chapman S."/>
            <person name="Chen Z."/>
            <person name="Freedman E."/>
            <person name="Gellesch M."/>
            <person name="Goldberg J."/>
            <person name="Griggs A."/>
            <person name="Gujja S."/>
            <person name="Heilman E."/>
            <person name="Heiman D."/>
            <person name="Hepburn T."/>
            <person name="Howarth C."/>
            <person name="Jen D."/>
            <person name="Larson L."/>
            <person name="Mehta T."/>
            <person name="Park D."/>
            <person name="Pearson M."/>
            <person name="Roberts A."/>
            <person name="Saif S."/>
            <person name="Shenoy N."/>
            <person name="Sisk P."/>
            <person name="Stolte C."/>
            <person name="Sykes S."/>
            <person name="Thomson T."/>
            <person name="Walk T."/>
            <person name="White J."/>
            <person name="Yandava C."/>
            <person name="Burger G."/>
            <person name="Gray M.W."/>
            <person name="Holland P.W.H."/>
            <person name="King N."/>
            <person name="Lang F.B.F."/>
            <person name="Roger A.J."/>
            <person name="Ruiz-Trillo I."/>
            <person name="Lander E."/>
            <person name="Nusbaum C."/>
        </authorList>
    </citation>
    <scope>NUCLEOTIDE SEQUENCE [LARGE SCALE GENOMIC DNA]</scope>
    <source>
        <strain evidence="1 2">ATCC 50062</strain>
    </source>
</reference>
<dbReference type="EMBL" id="GL349474">
    <property type="protein sequence ID" value="KNC52696.1"/>
    <property type="molecule type" value="Genomic_DNA"/>
</dbReference>
<dbReference type="InterPro" id="IPR008775">
    <property type="entry name" value="Phytyl_CoA_dOase-like"/>
</dbReference>
<keyword evidence="2" id="KW-1185">Reference proteome</keyword>
<dbReference type="Proteomes" id="UP000054408">
    <property type="component" value="Unassembled WGS sequence"/>
</dbReference>
<evidence type="ECO:0000313" key="1">
    <source>
        <dbReference type="EMBL" id="KNC52696.1"/>
    </source>
</evidence>
<proteinExistence type="predicted"/>
<protein>
    <recommendedName>
        <fullName evidence="3">Phytanoyl-CoA dioxygenase</fullName>
    </recommendedName>
</protein>
<dbReference type="GeneID" id="25567235"/>